<feature type="signal peptide" evidence="5">
    <location>
        <begin position="1"/>
        <end position="22"/>
    </location>
</feature>
<evidence type="ECO:0000256" key="4">
    <source>
        <dbReference type="ARBA" id="ARBA00023263"/>
    </source>
</evidence>
<keyword evidence="4" id="KW-0281">Fimbrium</keyword>
<evidence type="ECO:0000313" key="9">
    <source>
        <dbReference type="Proteomes" id="UP001055114"/>
    </source>
</evidence>
<gene>
    <name evidence="8" type="ORF">CE91St3_27480</name>
</gene>
<comment type="caution">
    <text evidence="8">The sequence shown here is derived from an EMBL/GenBank/DDBJ whole genome shotgun (WGS) entry which is preliminary data.</text>
</comment>
<dbReference type="Pfam" id="PF16249">
    <property type="entry name" value="DUF4906"/>
    <property type="match status" value="1"/>
</dbReference>
<organism evidence="8 9">
    <name type="scientific">Parabacteroides merdae</name>
    <dbReference type="NCBI Taxonomy" id="46503"/>
    <lineage>
        <taxon>Bacteria</taxon>
        <taxon>Pseudomonadati</taxon>
        <taxon>Bacteroidota</taxon>
        <taxon>Bacteroidia</taxon>
        <taxon>Bacteroidales</taxon>
        <taxon>Tannerellaceae</taxon>
        <taxon>Parabacteroides</taxon>
    </lineage>
</organism>
<feature type="chain" id="PRO_5041236247" description="DUF4906 domain-containing protein" evidence="5">
    <location>
        <begin position="23"/>
        <end position="678"/>
    </location>
</feature>
<dbReference type="Pfam" id="PF06321">
    <property type="entry name" value="P_gingi_FimA"/>
    <property type="match status" value="1"/>
</dbReference>
<proteinExistence type="inferred from homology"/>
<dbReference type="InterPro" id="IPR029141">
    <property type="entry name" value="FimA_N"/>
</dbReference>
<dbReference type="AlphaFoldDB" id="A0AA37K990"/>
<keyword evidence="3 5" id="KW-0732">Signal</keyword>
<evidence type="ECO:0000259" key="6">
    <source>
        <dbReference type="Pfam" id="PF06321"/>
    </source>
</evidence>
<comment type="subcellular location">
    <subcellularLocation>
        <location evidence="1">Fimbrium</location>
    </subcellularLocation>
</comment>
<evidence type="ECO:0000259" key="7">
    <source>
        <dbReference type="Pfam" id="PF16249"/>
    </source>
</evidence>
<accession>A0AA37K990</accession>
<feature type="domain" description="Major fimbrial subunit protein N-terminal" evidence="6">
    <location>
        <begin position="70"/>
        <end position="178"/>
    </location>
</feature>
<sequence>MSMLHKNIVKLAALLWCVLTVASCTNEDFDKGNNGPDVPEGLPVTLKLNIGTPEVPVVETKSLDNGATFGAINDLAVLVYDEKGENPIVTFHDVEGENQTSVNNMTFDAKTGKHKIYVLANVGSEDAAKEYTTEQALLSKQIESQEPMGTEMMLGFVAKDMETSINLYNSGNNEVIDITGDASFAAKVVPPYSKITFKITKDLPSDKHVYLAITEVNVRHLPVKYSLLPYEKWTMDNGVSGESIISLYENKSAKPEDEVDGLATGRDFYMYENLQGENNINNDDPSLKTPVGLEVPTIGDGKIDYTEWFKKWSSVPCTYIEVKGNYTIFTSEPGVNHVGDGEINYRFFLGENSTSDFNIKRNTHYNVTLAFTGLAGKNELQYEWRVQADLENSTFYPKGTLVIDGAPSTIGIVPFYVVNNSGSAVNMTTDGYTGSDMKVFYETTESGYWTNASTATVEVKNNNYSKLGVASNYIGIIGSQGHTSIYGENNEYKNQNTNTEVKEESDNYTLRDQVANGTIYRKRDFKLNTGETIEVHEYPLLYLGDLSSGIGAAGYSAYYARRVDGGSYSVGESWLNQWETKSGKVQSVQDAKLLCNDQYGTMNIDYIQSVSGTAYIISLLPTQEDIKKIIYHEKKFQLKDEAYWTRDAGLVSGKTGERTTSRDGGYVRCVYKSKGLLK</sequence>
<dbReference type="PROSITE" id="PS51257">
    <property type="entry name" value="PROKAR_LIPOPROTEIN"/>
    <property type="match status" value="1"/>
</dbReference>
<evidence type="ECO:0000256" key="2">
    <source>
        <dbReference type="ARBA" id="ARBA00006011"/>
    </source>
</evidence>
<dbReference type="EMBL" id="BQNZ01000002">
    <property type="protein sequence ID" value="GKH72885.1"/>
    <property type="molecule type" value="Genomic_DNA"/>
</dbReference>
<evidence type="ECO:0000313" key="8">
    <source>
        <dbReference type="EMBL" id="GKH72885.1"/>
    </source>
</evidence>
<name>A0AA37K990_9BACT</name>
<evidence type="ECO:0000256" key="3">
    <source>
        <dbReference type="ARBA" id="ARBA00022729"/>
    </source>
</evidence>
<evidence type="ECO:0000256" key="5">
    <source>
        <dbReference type="SAM" id="SignalP"/>
    </source>
</evidence>
<evidence type="ECO:0000256" key="1">
    <source>
        <dbReference type="ARBA" id="ARBA00004561"/>
    </source>
</evidence>
<comment type="similarity">
    <text evidence="2">Belongs to the bacteroidetes fimbrillin superfamily. FimA/Mfa1 family.</text>
</comment>
<dbReference type="Gene3D" id="2.60.40.2580">
    <property type="match status" value="1"/>
</dbReference>
<dbReference type="Proteomes" id="UP001055114">
    <property type="component" value="Unassembled WGS sequence"/>
</dbReference>
<protein>
    <recommendedName>
        <fullName evidence="10">DUF4906 domain-containing protein</fullName>
    </recommendedName>
</protein>
<feature type="domain" description="DUF4906" evidence="7">
    <location>
        <begin position="341"/>
        <end position="368"/>
    </location>
</feature>
<evidence type="ECO:0008006" key="10">
    <source>
        <dbReference type="Google" id="ProtNLM"/>
    </source>
</evidence>
<reference evidence="8" key="1">
    <citation type="submission" date="2022-01" db="EMBL/GenBank/DDBJ databases">
        <title>Novel bile acid biosynthetic pathways are enriched in the microbiome of centenarians.</title>
        <authorList>
            <person name="Sato Y."/>
            <person name="Atarashi K."/>
            <person name="Plichta R.D."/>
            <person name="Arai Y."/>
            <person name="Sasajima S."/>
            <person name="Kearney M.S."/>
            <person name="Suda W."/>
            <person name="Takeshita K."/>
            <person name="Sasaki T."/>
            <person name="Okamoto S."/>
            <person name="Skelly N.A."/>
            <person name="Okamura Y."/>
            <person name="Vlamakis H."/>
            <person name="Li Y."/>
            <person name="Tanoue T."/>
            <person name="Takei H."/>
            <person name="Nittono H."/>
            <person name="Narushima S."/>
            <person name="Irie J."/>
            <person name="Itoh H."/>
            <person name="Moriya K."/>
            <person name="Sugiura Y."/>
            <person name="Suematsu M."/>
            <person name="Moritoki N."/>
            <person name="Shibata S."/>
            <person name="Littman R.D."/>
            <person name="Fischbach A.M."/>
            <person name="Uwamino Y."/>
            <person name="Inoue T."/>
            <person name="Honda A."/>
            <person name="Hattori M."/>
            <person name="Murai T."/>
            <person name="Xavier J.R."/>
            <person name="Hirose N."/>
            <person name="Honda K."/>
        </authorList>
    </citation>
    <scope>NUCLEOTIDE SEQUENCE</scope>
    <source>
        <strain evidence="8">CE91-St3</strain>
    </source>
</reference>
<dbReference type="GO" id="GO:0009289">
    <property type="term" value="C:pilus"/>
    <property type="evidence" value="ECO:0007669"/>
    <property type="project" value="UniProtKB-SubCell"/>
</dbReference>
<dbReference type="InterPro" id="IPR032594">
    <property type="entry name" value="DUF4906"/>
</dbReference>